<dbReference type="AlphaFoldDB" id="A0A0E2B6N0"/>
<name>A0A0E2B6N0_9LEPT</name>
<accession>A0A0E2B6N0</accession>
<organism evidence="1 2">
    <name type="scientific">Leptospira kirschneri str. H1</name>
    <dbReference type="NCBI Taxonomy" id="1049966"/>
    <lineage>
        <taxon>Bacteria</taxon>
        <taxon>Pseudomonadati</taxon>
        <taxon>Spirochaetota</taxon>
        <taxon>Spirochaetia</taxon>
        <taxon>Leptospirales</taxon>
        <taxon>Leptospiraceae</taxon>
        <taxon>Leptospira</taxon>
    </lineage>
</organism>
<evidence type="ECO:0000313" key="2">
    <source>
        <dbReference type="Proteomes" id="UP000006253"/>
    </source>
</evidence>
<sequence>MIELTVLIFIEISRNPFRFSNLSRFDSTTIDRILYNESLNKHENEFLK</sequence>
<dbReference type="Proteomes" id="UP000006253">
    <property type="component" value="Unassembled WGS sequence"/>
</dbReference>
<reference evidence="1 2" key="1">
    <citation type="submission" date="2012-10" db="EMBL/GenBank/DDBJ databases">
        <authorList>
            <person name="Harkins D.M."/>
            <person name="Durkin A.S."/>
            <person name="Brinkac L.M."/>
            <person name="Selengut J.D."/>
            <person name="Sanka R."/>
            <person name="DePew J."/>
            <person name="Purushe J."/>
            <person name="Peacock S.J."/>
            <person name="Thaipadungpanit J."/>
            <person name="Wuthiekanun V.W."/>
            <person name="Day N.P."/>
            <person name="Vinetz J.M."/>
            <person name="Sutton G.G."/>
            <person name="Nelson W.C."/>
            <person name="Fouts D.E."/>
        </authorList>
    </citation>
    <scope>NUCLEOTIDE SEQUENCE [LARGE SCALE GENOMIC DNA]</scope>
    <source>
        <strain evidence="1 2">H1</strain>
    </source>
</reference>
<proteinExistence type="predicted"/>
<evidence type="ECO:0000313" key="1">
    <source>
        <dbReference type="EMBL" id="EKO16835.1"/>
    </source>
</evidence>
<comment type="caution">
    <text evidence="1">The sequence shown here is derived from an EMBL/GenBank/DDBJ whole genome shotgun (WGS) entry which is preliminary data.</text>
</comment>
<gene>
    <name evidence="1" type="ORF">LEP1GSC081_2651</name>
</gene>
<dbReference type="EMBL" id="AHMY02000022">
    <property type="protein sequence ID" value="EKO16835.1"/>
    <property type="molecule type" value="Genomic_DNA"/>
</dbReference>
<protein>
    <submittedName>
        <fullName evidence="1">Uncharacterized protein</fullName>
    </submittedName>
</protein>